<dbReference type="GO" id="GO:0005524">
    <property type="term" value="F:ATP binding"/>
    <property type="evidence" value="ECO:0007669"/>
    <property type="project" value="UniProtKB-KW"/>
</dbReference>
<sequence>MKVKRIIVQLKSTFRSLFFPQVKREMTPYDSICFLDNVLEEVCYPTCGKERMALAREIALIEDLGKQYDFTEWRKGDIDRNELRENVFWELVKETLPYDDDKIKMGFGGARPRHRVKAESRAMILLGLPASGKSTVAQTMSDVRGAYIVDSDLAKKKLPEIAFPNGASWVHEESSDIAISGLNSLQNYCIAFGYNMVIPKIGAKAGTIEKLYHQLVEKGYRVSLGLVWLPPEKALVRAIKRYQSSKRYIPIFKITREYKEHPKEVFDFLKQKLVWESILHLSSDVKKGEPYEIIEIDNDCVWW</sequence>
<dbReference type="AlphaFoldDB" id="A0AAP9GA68"/>
<reference evidence="5 7" key="1">
    <citation type="journal article" date="2015" name="Genome Announc.">
        <title>Draft Genome Sequence of Vibrio owensii Strain SH-14, Which Causes Shrimp Acute Hepatopancreatic Necrosis Disease.</title>
        <authorList>
            <person name="Liu L."/>
            <person name="Xiao J."/>
            <person name="Xia X."/>
            <person name="Pan Y."/>
            <person name="Yan S."/>
            <person name="Wang Y."/>
        </authorList>
    </citation>
    <scope>NUCLEOTIDE SEQUENCE [LARGE SCALE GENOMIC DNA]</scope>
    <source>
        <strain evidence="5 7">SH14</strain>
    </source>
</reference>
<organism evidence="5 7">
    <name type="scientific">Vibrio owensii</name>
    <dbReference type="NCBI Taxonomy" id="696485"/>
    <lineage>
        <taxon>Bacteria</taxon>
        <taxon>Pseudomonadati</taxon>
        <taxon>Pseudomonadota</taxon>
        <taxon>Gammaproteobacteria</taxon>
        <taxon>Vibrionales</taxon>
        <taxon>Vibrionaceae</taxon>
        <taxon>Vibrio</taxon>
    </lineage>
</organism>
<dbReference type="RefSeq" id="WP_054824465.1">
    <property type="nucleotide sequence ID" value="NZ_CP033137.1"/>
</dbReference>
<dbReference type="InterPro" id="IPR010488">
    <property type="entry name" value="Zeta_toxin_domain"/>
</dbReference>
<proteinExistence type="predicted"/>
<accession>A0AAP9GA68</accession>
<dbReference type="EMBL" id="CP045859">
    <property type="protein sequence ID" value="QGH46513.1"/>
    <property type="molecule type" value="Genomic_DNA"/>
</dbReference>
<feature type="domain" description="Zeta toxin" evidence="3">
    <location>
        <begin position="122"/>
        <end position="276"/>
    </location>
</feature>
<evidence type="ECO:0000313" key="7">
    <source>
        <dbReference type="Proteomes" id="UP000390336"/>
    </source>
</evidence>
<reference evidence="4 6" key="2">
    <citation type="submission" date="2018-10" db="EMBL/GenBank/DDBJ databases">
        <title>Whole Genome of Vibrio owensii strain 170502, isolated from Acute Hepatopancreatic Necrosis Disease (AHPND) shrimp.</title>
        <authorList>
            <person name="Yan M."/>
            <person name="Wang X."/>
            <person name="Wang Y."/>
        </authorList>
    </citation>
    <scope>NUCLEOTIDE SEQUENCE [LARGE SCALE GENOMIC DNA]</scope>
    <source>
        <strain evidence="4 6">1700302</strain>
    </source>
</reference>
<evidence type="ECO:0000259" key="3">
    <source>
        <dbReference type="Pfam" id="PF06414"/>
    </source>
</evidence>
<protein>
    <submittedName>
        <fullName evidence="5">AAA family ATPase</fullName>
    </submittedName>
</protein>
<dbReference type="Pfam" id="PF06414">
    <property type="entry name" value="Zeta_toxin"/>
    <property type="match status" value="1"/>
</dbReference>
<evidence type="ECO:0000313" key="5">
    <source>
        <dbReference type="EMBL" id="QGH46513.1"/>
    </source>
</evidence>
<evidence type="ECO:0000256" key="1">
    <source>
        <dbReference type="ARBA" id="ARBA00022741"/>
    </source>
</evidence>
<evidence type="ECO:0000313" key="6">
    <source>
        <dbReference type="Proteomes" id="UP000272136"/>
    </source>
</evidence>
<reference evidence="5" key="3">
    <citation type="submission" date="2019-11" db="EMBL/GenBank/DDBJ databases">
        <title>Complete genome sequence of Vibrio owensii SH-14 isolated from shrimp with acute hepatopancreatic necrosis diease.</title>
        <authorList>
            <person name="Liang X."/>
            <person name="Wang Y."/>
        </authorList>
    </citation>
    <scope>NUCLEOTIDE SEQUENCE</scope>
    <source>
        <strain evidence="5">SH14</strain>
    </source>
</reference>
<name>A0AAP9GA68_9VIBR</name>
<keyword evidence="1" id="KW-0547">Nucleotide-binding</keyword>
<dbReference type="InterPro" id="IPR027417">
    <property type="entry name" value="P-loop_NTPase"/>
</dbReference>
<dbReference type="GO" id="GO:0016301">
    <property type="term" value="F:kinase activity"/>
    <property type="evidence" value="ECO:0007669"/>
    <property type="project" value="InterPro"/>
</dbReference>
<dbReference type="SUPFAM" id="SSF52540">
    <property type="entry name" value="P-loop containing nucleoside triphosphate hydrolases"/>
    <property type="match status" value="1"/>
</dbReference>
<dbReference type="Gene3D" id="3.40.50.300">
    <property type="entry name" value="P-loop containing nucleotide triphosphate hydrolases"/>
    <property type="match status" value="1"/>
</dbReference>
<keyword evidence="6" id="KW-1185">Reference proteome</keyword>
<dbReference type="EMBL" id="CP033137">
    <property type="protein sequence ID" value="AYO13839.1"/>
    <property type="molecule type" value="Genomic_DNA"/>
</dbReference>
<evidence type="ECO:0000256" key="2">
    <source>
        <dbReference type="ARBA" id="ARBA00022840"/>
    </source>
</evidence>
<keyword evidence="2" id="KW-0067">ATP-binding</keyword>
<dbReference type="Proteomes" id="UP000272136">
    <property type="component" value="Chromosome 1"/>
</dbReference>
<gene>
    <name evidence="5" type="ORF">APZ19_05065</name>
    <name evidence="4" type="ORF">D0812_05155</name>
</gene>
<dbReference type="Proteomes" id="UP000390336">
    <property type="component" value="Chromosome 1"/>
</dbReference>
<evidence type="ECO:0000313" key="4">
    <source>
        <dbReference type="EMBL" id="AYO13839.1"/>
    </source>
</evidence>